<feature type="domain" description="FIST C-domain" evidence="2">
    <location>
        <begin position="228"/>
        <end position="369"/>
    </location>
</feature>
<reference evidence="3" key="1">
    <citation type="submission" date="2020-11" db="EMBL/GenBank/DDBJ databases">
        <authorList>
            <person name="Konstantinou D."/>
            <person name="Gkelis S."/>
            <person name="Popin R."/>
            <person name="Fewer D."/>
            <person name="Sivonen K."/>
        </authorList>
    </citation>
    <scope>NUCLEOTIDE SEQUENCE</scope>
    <source>
        <strain evidence="3">TAU-MAC 1115</strain>
    </source>
</reference>
<feature type="domain" description="FIST" evidence="1">
    <location>
        <begin position="35"/>
        <end position="227"/>
    </location>
</feature>
<comment type="caution">
    <text evidence="3">The sequence shown here is derived from an EMBL/GenBank/DDBJ whole genome shotgun (WGS) entry which is preliminary data.</text>
</comment>
<dbReference type="InterPro" id="IPR013702">
    <property type="entry name" value="FIST_domain_N"/>
</dbReference>
<dbReference type="EMBL" id="JADOES010000009">
    <property type="protein sequence ID" value="MBT9315049.1"/>
    <property type="molecule type" value="Genomic_DNA"/>
</dbReference>
<reference evidence="3" key="2">
    <citation type="journal article" date="2021" name="Mar. Drugs">
        <title>Genome Reduction and Secondary Metabolism of the Marine Sponge-Associated Cyanobacterium Leptothoe.</title>
        <authorList>
            <person name="Konstantinou D."/>
            <person name="Popin R.V."/>
            <person name="Fewer D.P."/>
            <person name="Sivonen K."/>
            <person name="Gkelis S."/>
        </authorList>
    </citation>
    <scope>NUCLEOTIDE SEQUENCE</scope>
    <source>
        <strain evidence="3">TAU-MAC 1115</strain>
    </source>
</reference>
<dbReference type="InterPro" id="IPR019494">
    <property type="entry name" value="FIST_C"/>
</dbReference>
<dbReference type="RefSeq" id="WP_215608122.1">
    <property type="nucleotide sequence ID" value="NZ_JADOES010000009.1"/>
</dbReference>
<dbReference type="PANTHER" id="PTHR40252">
    <property type="entry name" value="BLR0328 PROTEIN"/>
    <property type="match status" value="1"/>
</dbReference>
<dbReference type="AlphaFoldDB" id="A0A947DEA6"/>
<dbReference type="Pfam" id="PF10442">
    <property type="entry name" value="FIST_C"/>
    <property type="match status" value="1"/>
</dbReference>
<evidence type="ECO:0000313" key="3">
    <source>
        <dbReference type="EMBL" id="MBT9315049.1"/>
    </source>
</evidence>
<accession>A0A947DEA6</accession>
<name>A0A947DEA6_9CYAN</name>
<dbReference type="PANTHER" id="PTHR40252:SF2">
    <property type="entry name" value="BLR0328 PROTEIN"/>
    <property type="match status" value="1"/>
</dbReference>
<evidence type="ECO:0000259" key="1">
    <source>
        <dbReference type="SMART" id="SM00897"/>
    </source>
</evidence>
<dbReference type="Pfam" id="PF08495">
    <property type="entry name" value="FIST"/>
    <property type="match status" value="1"/>
</dbReference>
<protein>
    <submittedName>
        <fullName evidence="3">FIST C-terminal domain-containing protein</fullName>
    </submittedName>
</protein>
<proteinExistence type="predicted"/>
<evidence type="ECO:0000259" key="2">
    <source>
        <dbReference type="SMART" id="SM01204"/>
    </source>
</evidence>
<sequence>MRTISHLGVEEQTTETLIYDLATGWSKSFPNLDSENTLVAVFAAHEYCDSPEPLAELRNAFPQSKIIGCSTPVVVCDGALLEGAISVGIIRFKHTQIRLSYTSVQAFEESRTAGQYLGQQLADDDLKGVLIFADGVTTEATDLVQGLQEMLPPDVTIAGGLASGHTLDDTWMLCDGELKRFHACAVGFVGHTVELTRATGGGWRLIGTECKATRTSGRTLFELDGEPAKDVYHRQVGSNVGFGLRESSTRYPLTVRLPSLEMQIVRDVNSVDEESGAIELAGDIPEGVMVQVMTTTEDEILDGVDEAIERMRSKTILPQKNALAVCVSCAGRRTVLLEKTSEEAALAYDGLGHGIHQIGMYAFGEISTTSSGPPHVHNETLTIGLIREY</sequence>
<dbReference type="Proteomes" id="UP000717364">
    <property type="component" value="Unassembled WGS sequence"/>
</dbReference>
<dbReference type="SMART" id="SM01204">
    <property type="entry name" value="FIST_C"/>
    <property type="match status" value="1"/>
</dbReference>
<organism evidence="3 4">
    <name type="scientific">Leptothoe spongobia TAU-MAC 1115</name>
    <dbReference type="NCBI Taxonomy" id="1967444"/>
    <lineage>
        <taxon>Bacteria</taxon>
        <taxon>Bacillati</taxon>
        <taxon>Cyanobacteriota</taxon>
        <taxon>Cyanophyceae</taxon>
        <taxon>Nodosilineales</taxon>
        <taxon>Cymatolegaceae</taxon>
        <taxon>Leptothoe</taxon>
        <taxon>Leptothoe spongobia</taxon>
    </lineage>
</organism>
<dbReference type="SMART" id="SM00897">
    <property type="entry name" value="FIST"/>
    <property type="match status" value="1"/>
</dbReference>
<evidence type="ECO:0000313" key="4">
    <source>
        <dbReference type="Proteomes" id="UP000717364"/>
    </source>
</evidence>
<keyword evidence="4" id="KW-1185">Reference proteome</keyword>
<gene>
    <name evidence="3" type="ORF">IXB50_06395</name>
</gene>